<sequence>MAITWRVGALLALGVVAVVLLPAALTVWAWVLAVAVLTLLDRRLAPAPTTLTIDRTASDPVREGGTGSTTLRVSSTDRRVRGVLRDAWQPSAGAGGNRHTLDLAPGGSTELRTTLTPTRRGDRATDRVTVRLLGPFGLAARQATTQVPGRIRVLPRFASRRHLPSRVARLRELEGRTAVQVRGQGTEFDSLREYVRGDDVRSIDWRATARSTGTVVRTWQPERDRRVVLVLDTGRTSAGRVASGAGVPRLDGAMDAALLVGALAERAGDRVDLVAGDQLVRARFRGRPGARTTERLQDVLADLEPALAETAWRRLVGAVQGLGRHRSLVVLLTTLEPTSVEQGLLPLLPGLTARHRVVLASVRDPALDRLALDRGSASAGYLAAAAEQDLHARERTAGLLRTLGVDVLDADADHLPQALADHYLALKARGRL</sequence>
<dbReference type="Proteomes" id="UP000649179">
    <property type="component" value="Unassembled WGS sequence"/>
</dbReference>
<reference evidence="3" key="1">
    <citation type="journal article" date="2014" name="Int. J. Syst. Evol. Microbiol.">
        <title>Complete genome sequence of Corynebacterium casei LMG S-19264T (=DSM 44701T), isolated from a smear-ripened cheese.</title>
        <authorList>
            <consortium name="US DOE Joint Genome Institute (JGI-PGF)"/>
            <person name="Walter F."/>
            <person name="Albersmeier A."/>
            <person name="Kalinowski J."/>
            <person name="Ruckert C."/>
        </authorList>
    </citation>
    <scope>NUCLEOTIDE SEQUENCE</scope>
    <source>
        <strain evidence="3">CGMCC 1.16067</strain>
    </source>
</reference>
<dbReference type="Pfam" id="PF01882">
    <property type="entry name" value="DUF58"/>
    <property type="match status" value="1"/>
</dbReference>
<gene>
    <name evidence="3" type="ORF">GCM10011519_16230</name>
</gene>
<keyword evidence="3" id="KW-0449">Lipoprotein</keyword>
<proteinExistence type="predicted"/>
<comment type="caution">
    <text evidence="3">The sequence shown here is derived from an EMBL/GenBank/DDBJ whole genome shotgun (WGS) entry which is preliminary data.</text>
</comment>
<dbReference type="InterPro" id="IPR002881">
    <property type="entry name" value="DUF58"/>
</dbReference>
<name>A0A917BH14_9ACTN</name>
<protein>
    <submittedName>
        <fullName evidence="3">Lipoprotein</fullName>
    </submittedName>
</protein>
<feature type="region of interest" description="Disordered" evidence="1">
    <location>
        <begin position="89"/>
        <end position="122"/>
    </location>
</feature>
<feature type="domain" description="DUF58" evidence="2">
    <location>
        <begin position="191"/>
        <end position="369"/>
    </location>
</feature>
<keyword evidence="4" id="KW-1185">Reference proteome</keyword>
<dbReference type="EMBL" id="BMKQ01000001">
    <property type="protein sequence ID" value="GGF43095.1"/>
    <property type="molecule type" value="Genomic_DNA"/>
</dbReference>
<dbReference type="AlphaFoldDB" id="A0A917BH14"/>
<dbReference type="PANTHER" id="PTHR33608:SF3">
    <property type="entry name" value="SLR2013 PROTEIN"/>
    <property type="match status" value="1"/>
</dbReference>
<dbReference type="RefSeq" id="WP_188779323.1">
    <property type="nucleotide sequence ID" value="NZ_BMKQ01000001.1"/>
</dbReference>
<evidence type="ECO:0000256" key="1">
    <source>
        <dbReference type="SAM" id="MobiDB-lite"/>
    </source>
</evidence>
<organism evidence="3 4">
    <name type="scientific">Marmoricola endophyticus</name>
    <dbReference type="NCBI Taxonomy" id="2040280"/>
    <lineage>
        <taxon>Bacteria</taxon>
        <taxon>Bacillati</taxon>
        <taxon>Actinomycetota</taxon>
        <taxon>Actinomycetes</taxon>
        <taxon>Propionibacteriales</taxon>
        <taxon>Nocardioidaceae</taxon>
        <taxon>Marmoricola</taxon>
    </lineage>
</organism>
<feature type="compositionally biased region" description="Low complexity" evidence="1">
    <location>
        <begin position="109"/>
        <end position="118"/>
    </location>
</feature>
<evidence type="ECO:0000313" key="4">
    <source>
        <dbReference type="Proteomes" id="UP000649179"/>
    </source>
</evidence>
<dbReference type="PANTHER" id="PTHR33608">
    <property type="entry name" value="BLL2464 PROTEIN"/>
    <property type="match status" value="1"/>
</dbReference>
<accession>A0A917BH14</accession>
<evidence type="ECO:0000259" key="2">
    <source>
        <dbReference type="Pfam" id="PF01882"/>
    </source>
</evidence>
<evidence type="ECO:0000313" key="3">
    <source>
        <dbReference type="EMBL" id="GGF43095.1"/>
    </source>
</evidence>
<reference evidence="3" key="2">
    <citation type="submission" date="2020-09" db="EMBL/GenBank/DDBJ databases">
        <authorList>
            <person name="Sun Q."/>
            <person name="Zhou Y."/>
        </authorList>
    </citation>
    <scope>NUCLEOTIDE SEQUENCE</scope>
    <source>
        <strain evidence="3">CGMCC 1.16067</strain>
    </source>
</reference>